<keyword evidence="3" id="KW-1185">Reference proteome</keyword>
<comment type="caution">
    <text evidence="2">The sequence shown here is derived from an EMBL/GenBank/DDBJ whole genome shotgun (WGS) entry which is preliminary data.</text>
</comment>
<feature type="domain" description="OAA-family lectin sugar binding" evidence="1">
    <location>
        <begin position="249"/>
        <end position="319"/>
    </location>
</feature>
<evidence type="ECO:0000313" key="2">
    <source>
        <dbReference type="EMBL" id="GAA1222667.1"/>
    </source>
</evidence>
<proteinExistence type="predicted"/>
<dbReference type="Pfam" id="PF17882">
    <property type="entry name" value="SBD"/>
    <property type="match status" value="2"/>
</dbReference>
<accession>A0ABN1VTJ9</accession>
<organism evidence="2 3">
    <name type="scientific">Kitasatospora nipponensis</name>
    <dbReference type="NCBI Taxonomy" id="258049"/>
    <lineage>
        <taxon>Bacteria</taxon>
        <taxon>Bacillati</taxon>
        <taxon>Actinomycetota</taxon>
        <taxon>Actinomycetes</taxon>
        <taxon>Kitasatosporales</taxon>
        <taxon>Streptomycetaceae</taxon>
        <taxon>Kitasatospora</taxon>
    </lineage>
</organism>
<dbReference type="EMBL" id="BAAALF010000011">
    <property type="protein sequence ID" value="GAA1222667.1"/>
    <property type="molecule type" value="Genomic_DNA"/>
</dbReference>
<evidence type="ECO:0000259" key="1">
    <source>
        <dbReference type="Pfam" id="PF17882"/>
    </source>
</evidence>
<evidence type="ECO:0000313" key="3">
    <source>
        <dbReference type="Proteomes" id="UP001500037"/>
    </source>
</evidence>
<sequence length="359" mass="38464">MHPIFVDFSTSQPRTQGAEVHCERTFFGGDHLALDAGGSVDVEFAVPPQGVTDEATLKIRALVSKLGPQLGSAPLDVTVNGAALLGGYRIPGGGDLPQDIVVAIPADLLHPGTNTLTLRSGDRARSHLWLYRVLLEQVWDRDAAECAFLDAAFALPLVTWRTERRAPGAAGWQSAATWRLHVDSGERGLPLRLDWRARSGVESSVSFSHEQGACAGLVRDPDGGWYELRGERSDRRAFGADAAGEFTHSFATETHWGERWHPGGPLLVHLDTGDGPLERISWSDQRGCSASIGLAADGQSFLGWSQRVDEGPVGYRGTARPRPAAGPRTLTEDLAGIGEVLGGLADTAAKQLSGWLRSL</sequence>
<dbReference type="Proteomes" id="UP001500037">
    <property type="component" value="Unassembled WGS sequence"/>
</dbReference>
<protein>
    <recommendedName>
        <fullName evidence="1">OAA-family lectin sugar binding domain-containing protein</fullName>
    </recommendedName>
</protein>
<feature type="domain" description="OAA-family lectin sugar binding" evidence="1">
    <location>
        <begin position="159"/>
        <end position="232"/>
    </location>
</feature>
<dbReference type="RefSeq" id="WP_344439849.1">
    <property type="nucleotide sequence ID" value="NZ_BAAALF010000011.1"/>
</dbReference>
<reference evidence="2 3" key="1">
    <citation type="journal article" date="2019" name="Int. J. Syst. Evol. Microbiol.">
        <title>The Global Catalogue of Microorganisms (GCM) 10K type strain sequencing project: providing services to taxonomists for standard genome sequencing and annotation.</title>
        <authorList>
            <consortium name="The Broad Institute Genomics Platform"/>
            <consortium name="The Broad Institute Genome Sequencing Center for Infectious Disease"/>
            <person name="Wu L."/>
            <person name="Ma J."/>
        </authorList>
    </citation>
    <scope>NUCLEOTIDE SEQUENCE [LARGE SCALE GENOMIC DNA]</scope>
    <source>
        <strain evidence="2 3">JCM 13004</strain>
    </source>
</reference>
<gene>
    <name evidence="2" type="ORF">GCM10009665_11100</name>
</gene>
<dbReference type="Gene3D" id="2.60.120.260">
    <property type="entry name" value="Galactose-binding domain-like"/>
    <property type="match status" value="1"/>
</dbReference>
<dbReference type="InterPro" id="IPR040964">
    <property type="entry name" value="SBD"/>
</dbReference>
<name>A0ABN1VTJ9_9ACTN</name>